<feature type="transmembrane region" description="Helical" evidence="10">
    <location>
        <begin position="12"/>
        <end position="34"/>
    </location>
</feature>
<keyword evidence="10" id="KW-0472">Membrane</keyword>
<evidence type="ECO:0000256" key="4">
    <source>
        <dbReference type="ARBA" id="ARBA00022723"/>
    </source>
</evidence>
<keyword evidence="10" id="KW-0812">Transmembrane</keyword>
<dbReference type="Pfam" id="PF00067">
    <property type="entry name" value="p450"/>
    <property type="match status" value="1"/>
</dbReference>
<evidence type="ECO:0000256" key="3">
    <source>
        <dbReference type="ARBA" id="ARBA00022617"/>
    </source>
</evidence>
<evidence type="ECO:0000256" key="9">
    <source>
        <dbReference type="RuleBase" id="RU000461"/>
    </source>
</evidence>
<dbReference type="PANTHER" id="PTHR24305">
    <property type="entry name" value="CYTOCHROME P450"/>
    <property type="match status" value="1"/>
</dbReference>
<evidence type="ECO:0000256" key="8">
    <source>
        <dbReference type="PIRSR" id="PIRSR602401-1"/>
    </source>
</evidence>
<dbReference type="EMBL" id="PVEM01000008">
    <property type="protein sequence ID" value="PTD06167.1"/>
    <property type="molecule type" value="Genomic_DNA"/>
</dbReference>
<keyword evidence="12" id="KW-1185">Reference proteome</keyword>
<dbReference type="OMA" id="KLWAISY"/>
<dbReference type="InterPro" id="IPR017972">
    <property type="entry name" value="Cyt_P450_CS"/>
</dbReference>
<dbReference type="InterPro" id="IPR050121">
    <property type="entry name" value="Cytochrome_P450_monoxygenase"/>
</dbReference>
<name>A0A2T4GRI6_FUSCU</name>
<dbReference type="GO" id="GO:0020037">
    <property type="term" value="F:heme binding"/>
    <property type="evidence" value="ECO:0007669"/>
    <property type="project" value="InterPro"/>
</dbReference>
<evidence type="ECO:0000256" key="6">
    <source>
        <dbReference type="ARBA" id="ARBA00023004"/>
    </source>
</evidence>
<evidence type="ECO:0000256" key="2">
    <source>
        <dbReference type="ARBA" id="ARBA00010617"/>
    </source>
</evidence>
<dbReference type="PANTHER" id="PTHR24305:SF230">
    <property type="entry name" value="P450, PUTATIVE (EUROFUNG)-RELATED"/>
    <property type="match status" value="1"/>
</dbReference>
<keyword evidence="3 8" id="KW-0349">Heme</keyword>
<accession>A0A2T4GRI6</accession>
<keyword evidence="5 9" id="KW-0560">Oxidoreductase</keyword>
<dbReference type="InterPro" id="IPR002401">
    <property type="entry name" value="Cyt_P450_E_grp-I"/>
</dbReference>
<evidence type="ECO:0000256" key="7">
    <source>
        <dbReference type="ARBA" id="ARBA00023033"/>
    </source>
</evidence>
<dbReference type="Gene3D" id="1.10.630.10">
    <property type="entry name" value="Cytochrome P450"/>
    <property type="match status" value="1"/>
</dbReference>
<reference evidence="11 12" key="1">
    <citation type="submission" date="2018-02" db="EMBL/GenBank/DDBJ databases">
        <title>Fusarium culmorum secondary metabolites in fungal-bacterial-plant interactions.</title>
        <authorList>
            <person name="Schmidt R."/>
        </authorList>
    </citation>
    <scope>NUCLEOTIDE SEQUENCE [LARGE SCALE GENOMIC DNA]</scope>
    <source>
        <strain evidence="11 12">PV</strain>
    </source>
</reference>
<dbReference type="AlphaFoldDB" id="A0A2T4GRI6"/>
<keyword evidence="6 8" id="KW-0408">Iron</keyword>
<proteinExistence type="inferred from homology"/>
<sequence>MYHVTSCSLANTPLITIGCLLAYLLLYSVYQLFFSPLRGFPGPKLWAISYIPYARSFTSGHGHKDVLELHKKYGPIIRVGPNHLSVDHPDGMQDLRGHRKSGEHGKDAHNSLVNRHNIIGANREDHQRFRRLLAHGFSAQSMLAQQPIIKSYIDKLFIRFHQASSGGQKPVDVEKWFNFATFDIVGDLAFGEPFGCLEDATYHPWVDLIFQSMKNMTFLISSIRLSWIGPLFMMTVPRSLRTKLAENQELSRQKVRKRLDLGTERPDFMDAMLRKSEALDMPISFEELTSNSFILIIAGSETTATLMSAATYFLATHPECLAKLNDEVRSAFLSEEQIDMLSVGELKYLSAVLDESLRLYPPAPGPAPRMISQGGDTIVGEFIPEGTSVDIWHWVLYHDPDHFAMVDEFHPERWLGDDPRFSRDVKNVFQPFSVGPRSCIGKKFVLLVDASEGPADSCYFSLANAEMRMIMARLIWNFNIRAAENLHKWYNDSKVYMLWEKGPVNVYLEPRLKT</sequence>
<dbReference type="GO" id="GO:0004497">
    <property type="term" value="F:monooxygenase activity"/>
    <property type="evidence" value="ECO:0007669"/>
    <property type="project" value="UniProtKB-KW"/>
</dbReference>
<dbReference type="GO" id="GO:0005506">
    <property type="term" value="F:iron ion binding"/>
    <property type="evidence" value="ECO:0007669"/>
    <property type="project" value="InterPro"/>
</dbReference>
<keyword evidence="4 8" id="KW-0479">Metal-binding</keyword>
<evidence type="ECO:0000256" key="1">
    <source>
        <dbReference type="ARBA" id="ARBA00001971"/>
    </source>
</evidence>
<evidence type="ECO:0000313" key="11">
    <source>
        <dbReference type="EMBL" id="PTD06167.1"/>
    </source>
</evidence>
<organism evidence="11 12">
    <name type="scientific">Fusarium culmorum</name>
    <dbReference type="NCBI Taxonomy" id="5516"/>
    <lineage>
        <taxon>Eukaryota</taxon>
        <taxon>Fungi</taxon>
        <taxon>Dikarya</taxon>
        <taxon>Ascomycota</taxon>
        <taxon>Pezizomycotina</taxon>
        <taxon>Sordariomycetes</taxon>
        <taxon>Hypocreomycetidae</taxon>
        <taxon>Hypocreales</taxon>
        <taxon>Nectriaceae</taxon>
        <taxon>Fusarium</taxon>
    </lineage>
</organism>
<comment type="similarity">
    <text evidence="2 9">Belongs to the cytochrome P450 family.</text>
</comment>
<dbReference type="PROSITE" id="PS00086">
    <property type="entry name" value="CYTOCHROME_P450"/>
    <property type="match status" value="1"/>
</dbReference>
<dbReference type="OrthoDB" id="1470350at2759"/>
<evidence type="ECO:0000313" key="12">
    <source>
        <dbReference type="Proteomes" id="UP000241587"/>
    </source>
</evidence>
<gene>
    <name evidence="11" type="ORF">FCULG_00012283</name>
</gene>
<dbReference type="Proteomes" id="UP000241587">
    <property type="component" value="Unassembled WGS sequence"/>
</dbReference>
<keyword evidence="10" id="KW-1133">Transmembrane helix</keyword>
<feature type="binding site" description="axial binding residue" evidence="8">
    <location>
        <position position="439"/>
    </location>
    <ligand>
        <name>heme</name>
        <dbReference type="ChEBI" id="CHEBI:30413"/>
    </ligand>
    <ligandPart>
        <name>Fe</name>
        <dbReference type="ChEBI" id="CHEBI:18248"/>
    </ligandPart>
</feature>
<comment type="cofactor">
    <cofactor evidence="1 8">
        <name>heme</name>
        <dbReference type="ChEBI" id="CHEBI:30413"/>
    </cofactor>
</comment>
<dbReference type="CDD" id="cd11058">
    <property type="entry name" value="CYP60B-like"/>
    <property type="match status" value="1"/>
</dbReference>
<evidence type="ECO:0000256" key="10">
    <source>
        <dbReference type="SAM" id="Phobius"/>
    </source>
</evidence>
<dbReference type="GO" id="GO:0016705">
    <property type="term" value="F:oxidoreductase activity, acting on paired donors, with incorporation or reduction of molecular oxygen"/>
    <property type="evidence" value="ECO:0007669"/>
    <property type="project" value="InterPro"/>
</dbReference>
<keyword evidence="7 9" id="KW-0503">Monooxygenase</keyword>
<dbReference type="SUPFAM" id="SSF48264">
    <property type="entry name" value="Cytochrome P450"/>
    <property type="match status" value="1"/>
</dbReference>
<dbReference type="InterPro" id="IPR036396">
    <property type="entry name" value="Cyt_P450_sf"/>
</dbReference>
<dbReference type="PRINTS" id="PR00463">
    <property type="entry name" value="EP450I"/>
</dbReference>
<protein>
    <submittedName>
        <fullName evidence="11">Isotrichodermin C-15 hydroxylase</fullName>
    </submittedName>
</protein>
<comment type="caution">
    <text evidence="11">The sequence shown here is derived from an EMBL/GenBank/DDBJ whole genome shotgun (WGS) entry which is preliminary data.</text>
</comment>
<evidence type="ECO:0000256" key="5">
    <source>
        <dbReference type="ARBA" id="ARBA00023002"/>
    </source>
</evidence>
<dbReference type="PRINTS" id="PR00385">
    <property type="entry name" value="P450"/>
</dbReference>
<dbReference type="InterPro" id="IPR001128">
    <property type="entry name" value="Cyt_P450"/>
</dbReference>